<evidence type="ECO:0000313" key="3">
    <source>
        <dbReference type="EMBL" id="GBP09902.1"/>
    </source>
</evidence>
<dbReference type="Gene3D" id="3.40.390.10">
    <property type="entry name" value="Collagenase (Catalytic Domain)"/>
    <property type="match status" value="1"/>
</dbReference>
<proteinExistence type="predicted"/>
<evidence type="ECO:0000259" key="2">
    <source>
        <dbReference type="Pfam" id="PF01421"/>
    </source>
</evidence>
<dbReference type="Proteomes" id="UP000299102">
    <property type="component" value="Unassembled WGS sequence"/>
</dbReference>
<dbReference type="Pfam" id="PF01421">
    <property type="entry name" value="Reprolysin"/>
    <property type="match status" value="1"/>
</dbReference>
<organism evidence="3 4">
    <name type="scientific">Eumeta variegata</name>
    <name type="common">Bagworm moth</name>
    <name type="synonym">Eumeta japonica</name>
    <dbReference type="NCBI Taxonomy" id="151549"/>
    <lineage>
        <taxon>Eukaryota</taxon>
        <taxon>Metazoa</taxon>
        <taxon>Ecdysozoa</taxon>
        <taxon>Arthropoda</taxon>
        <taxon>Hexapoda</taxon>
        <taxon>Insecta</taxon>
        <taxon>Pterygota</taxon>
        <taxon>Neoptera</taxon>
        <taxon>Endopterygota</taxon>
        <taxon>Lepidoptera</taxon>
        <taxon>Glossata</taxon>
        <taxon>Ditrysia</taxon>
        <taxon>Tineoidea</taxon>
        <taxon>Psychidae</taxon>
        <taxon>Oiketicinae</taxon>
        <taxon>Eumeta</taxon>
    </lineage>
</organism>
<gene>
    <name evidence="3" type="primary">ADAMTS14</name>
    <name evidence="3" type="ORF">EVAR_92446_1</name>
</gene>
<accession>A0A4C1T668</accession>
<keyword evidence="4" id="KW-1185">Reference proteome</keyword>
<dbReference type="GO" id="GO:0007229">
    <property type="term" value="P:integrin-mediated signaling pathway"/>
    <property type="evidence" value="ECO:0007669"/>
    <property type="project" value="UniProtKB-KW"/>
</dbReference>
<feature type="domain" description="Peptidase M12B" evidence="2">
    <location>
        <begin position="46"/>
        <end position="99"/>
    </location>
</feature>
<dbReference type="OrthoDB" id="5855429at2759"/>
<reference evidence="3 4" key="1">
    <citation type="journal article" date="2019" name="Commun. Biol.">
        <title>The bagworm genome reveals a unique fibroin gene that provides high tensile strength.</title>
        <authorList>
            <person name="Kono N."/>
            <person name="Nakamura H."/>
            <person name="Ohtoshi R."/>
            <person name="Tomita M."/>
            <person name="Numata K."/>
            <person name="Arakawa K."/>
        </authorList>
    </citation>
    <scope>NUCLEOTIDE SEQUENCE [LARGE SCALE GENOMIC DNA]</scope>
</reference>
<sequence>MGGELFSICSKYSAAYSQFIALRLLALSALHRPCSPRITKLVAVASSLTRLGLTHDDSDSGCAGAARHASVMAPTVLATLHKYAWSRCSKDQFRKLSKTWTCMHYRSQDKGLELGGAKELSNYMFSMDDQCRTQFGEGNTSKIVRSSSEVNSSSSDEKVRDTTLATHELTD</sequence>
<dbReference type="GO" id="GO:0004222">
    <property type="term" value="F:metalloendopeptidase activity"/>
    <property type="evidence" value="ECO:0007669"/>
    <property type="project" value="InterPro"/>
</dbReference>
<name>A0A4C1T668_EUMVA</name>
<dbReference type="SUPFAM" id="SSF55486">
    <property type="entry name" value="Metalloproteases ('zincins'), catalytic domain"/>
    <property type="match status" value="1"/>
</dbReference>
<dbReference type="InterPro" id="IPR001590">
    <property type="entry name" value="Peptidase_M12B"/>
</dbReference>
<evidence type="ECO:0000256" key="1">
    <source>
        <dbReference type="SAM" id="MobiDB-lite"/>
    </source>
</evidence>
<feature type="region of interest" description="Disordered" evidence="1">
    <location>
        <begin position="144"/>
        <end position="171"/>
    </location>
</feature>
<dbReference type="AlphaFoldDB" id="A0A4C1T668"/>
<comment type="caution">
    <text evidence="3">The sequence shown here is derived from an EMBL/GenBank/DDBJ whole genome shotgun (WGS) entry which is preliminary data.</text>
</comment>
<evidence type="ECO:0000313" key="4">
    <source>
        <dbReference type="Proteomes" id="UP000299102"/>
    </source>
</evidence>
<protein>
    <submittedName>
        <fullName evidence="3">A disintegrin and metalloproteinase with thrombospondin motifs 14</fullName>
    </submittedName>
</protein>
<dbReference type="EMBL" id="BGZK01000038">
    <property type="protein sequence ID" value="GBP09902.1"/>
    <property type="molecule type" value="Genomic_DNA"/>
</dbReference>
<dbReference type="InterPro" id="IPR024079">
    <property type="entry name" value="MetalloPept_cat_dom_sf"/>
</dbReference>
<keyword evidence="3" id="KW-0401">Integrin</keyword>
<dbReference type="GO" id="GO:0006508">
    <property type="term" value="P:proteolysis"/>
    <property type="evidence" value="ECO:0007669"/>
    <property type="project" value="InterPro"/>
</dbReference>